<dbReference type="AlphaFoldDB" id="A0A1G8KL01"/>
<sequence length="60" mass="7017">MVKNEVLEFCESLIDNVTVIKGYLEFSAEKDSPRPYITKARAELEMLTRNLVNFMEQKCM</sequence>
<gene>
    <name evidence="1" type="ORF">SAMN05443529_1391</name>
</gene>
<dbReference type="EMBL" id="FNCP01000039">
    <property type="protein sequence ID" value="SDI43570.1"/>
    <property type="molecule type" value="Genomic_DNA"/>
</dbReference>
<proteinExistence type="predicted"/>
<evidence type="ECO:0000313" key="2">
    <source>
        <dbReference type="Proteomes" id="UP000198656"/>
    </source>
</evidence>
<organism evidence="1 2">
    <name type="scientific">Desulfosporosinus hippei DSM 8344</name>
    <dbReference type="NCBI Taxonomy" id="1121419"/>
    <lineage>
        <taxon>Bacteria</taxon>
        <taxon>Bacillati</taxon>
        <taxon>Bacillota</taxon>
        <taxon>Clostridia</taxon>
        <taxon>Eubacteriales</taxon>
        <taxon>Desulfitobacteriaceae</taxon>
        <taxon>Desulfosporosinus</taxon>
    </lineage>
</organism>
<keyword evidence="2" id="KW-1185">Reference proteome</keyword>
<dbReference type="Proteomes" id="UP000198656">
    <property type="component" value="Unassembled WGS sequence"/>
</dbReference>
<evidence type="ECO:0000313" key="1">
    <source>
        <dbReference type="EMBL" id="SDI43570.1"/>
    </source>
</evidence>
<accession>A0A1G8KL01</accession>
<name>A0A1G8KL01_9FIRM</name>
<protein>
    <submittedName>
        <fullName evidence="1">Uncharacterized protein</fullName>
    </submittedName>
</protein>
<reference evidence="2" key="1">
    <citation type="submission" date="2016-10" db="EMBL/GenBank/DDBJ databases">
        <authorList>
            <person name="Varghese N."/>
            <person name="Submissions S."/>
        </authorList>
    </citation>
    <scope>NUCLEOTIDE SEQUENCE [LARGE SCALE GENOMIC DNA]</scope>
    <source>
        <strain evidence="2">DSM 8344</strain>
    </source>
</reference>